<evidence type="ECO:0000313" key="9">
    <source>
        <dbReference type="EMBL" id="NKE72930.1"/>
    </source>
</evidence>
<reference evidence="9 10" key="1">
    <citation type="journal article" date="2020" name="Nature">
        <title>Bacterial chemolithoautotrophy via manganese oxidation.</title>
        <authorList>
            <person name="Yu H."/>
            <person name="Leadbetter J.R."/>
        </authorList>
    </citation>
    <scope>NUCLEOTIDE SEQUENCE [LARGE SCALE GENOMIC DNA]</scope>
    <source>
        <strain evidence="9 10">Mn-1</strain>
    </source>
</reference>
<dbReference type="EMBL" id="VTOW01000004">
    <property type="protein sequence ID" value="NKE72930.1"/>
    <property type="molecule type" value="Genomic_DNA"/>
</dbReference>
<keyword evidence="2" id="KW-0813">Transport</keyword>
<comment type="caution">
    <text evidence="9">The sequence shown here is derived from an EMBL/GenBank/DDBJ whole genome shotgun (WGS) entry which is preliminary data.</text>
</comment>
<evidence type="ECO:0000256" key="4">
    <source>
        <dbReference type="ARBA" id="ARBA00022982"/>
    </source>
</evidence>
<dbReference type="NCBIfam" id="NF008229">
    <property type="entry name" value="PRK10996.1"/>
    <property type="match status" value="1"/>
</dbReference>
<accession>A0A7X6DTC1</accession>
<dbReference type="FunFam" id="3.40.30.10:FF:000001">
    <property type="entry name" value="Thioredoxin"/>
    <property type="match status" value="1"/>
</dbReference>
<dbReference type="PROSITE" id="PS00194">
    <property type="entry name" value="THIOREDOXIN_1"/>
    <property type="match status" value="1"/>
</dbReference>
<dbReference type="InterPro" id="IPR049299">
    <property type="entry name" value="Thio2_N"/>
</dbReference>
<dbReference type="Pfam" id="PF21352">
    <property type="entry name" value="Zn_ribbon_Thio2"/>
    <property type="match status" value="1"/>
</dbReference>
<dbReference type="PROSITE" id="PS51352">
    <property type="entry name" value="THIOREDOXIN_2"/>
    <property type="match status" value="1"/>
</dbReference>
<organism evidence="9 10">
    <name type="scientific">Candidatus Manganitrophus noduliformans</name>
    <dbReference type="NCBI Taxonomy" id="2606439"/>
    <lineage>
        <taxon>Bacteria</taxon>
        <taxon>Pseudomonadati</taxon>
        <taxon>Nitrospirota</taxon>
        <taxon>Nitrospiria</taxon>
        <taxon>Candidatus Troglogloeales</taxon>
        <taxon>Candidatus Manganitrophaceae</taxon>
        <taxon>Candidatus Manganitrophus</taxon>
    </lineage>
</organism>
<gene>
    <name evidence="9" type="primary">trxC</name>
    <name evidence="9" type="ORF">MNODULE_19440</name>
</gene>
<evidence type="ECO:0000256" key="1">
    <source>
        <dbReference type="ARBA" id="ARBA00008987"/>
    </source>
</evidence>
<keyword evidence="10" id="KW-1185">Reference proteome</keyword>
<evidence type="ECO:0000313" key="10">
    <source>
        <dbReference type="Proteomes" id="UP000534783"/>
    </source>
</evidence>
<keyword evidence="4" id="KW-0249">Electron transport</keyword>
<evidence type="ECO:0000256" key="5">
    <source>
        <dbReference type="ARBA" id="ARBA00023157"/>
    </source>
</evidence>
<dbReference type="CDD" id="cd02947">
    <property type="entry name" value="TRX_family"/>
    <property type="match status" value="1"/>
</dbReference>
<dbReference type="GO" id="GO:0045454">
    <property type="term" value="P:cell redox homeostasis"/>
    <property type="evidence" value="ECO:0007669"/>
    <property type="project" value="TreeGrafter"/>
</dbReference>
<dbReference type="Gene3D" id="3.40.30.10">
    <property type="entry name" value="Glutaredoxin"/>
    <property type="match status" value="1"/>
</dbReference>
<dbReference type="AlphaFoldDB" id="A0A7X6DTC1"/>
<dbReference type="GO" id="GO:0046872">
    <property type="term" value="F:metal ion binding"/>
    <property type="evidence" value="ECO:0007669"/>
    <property type="project" value="UniProtKB-KW"/>
</dbReference>
<keyword evidence="3" id="KW-0479">Metal-binding</keyword>
<dbReference type="GO" id="GO:0005829">
    <property type="term" value="C:cytosol"/>
    <property type="evidence" value="ECO:0007669"/>
    <property type="project" value="TreeGrafter"/>
</dbReference>
<dbReference type="PANTHER" id="PTHR45663">
    <property type="entry name" value="GEO12009P1"/>
    <property type="match status" value="1"/>
</dbReference>
<keyword evidence="6" id="KW-0676">Redox-active center</keyword>
<dbReference type="PANTHER" id="PTHR45663:SF11">
    <property type="entry name" value="GEO12009P1"/>
    <property type="match status" value="1"/>
</dbReference>
<protein>
    <recommendedName>
        <fullName evidence="7">Thioredoxin</fullName>
    </recommendedName>
</protein>
<dbReference type="RefSeq" id="WP_168062861.1">
    <property type="nucleotide sequence ID" value="NZ_VTOW01000004.1"/>
</dbReference>
<evidence type="ECO:0000256" key="6">
    <source>
        <dbReference type="ARBA" id="ARBA00023284"/>
    </source>
</evidence>
<evidence type="ECO:0000259" key="8">
    <source>
        <dbReference type="PROSITE" id="PS51352"/>
    </source>
</evidence>
<dbReference type="InterPro" id="IPR013766">
    <property type="entry name" value="Thioredoxin_domain"/>
</dbReference>
<dbReference type="NCBIfam" id="TIGR01068">
    <property type="entry name" value="thioredoxin"/>
    <property type="match status" value="1"/>
</dbReference>
<evidence type="ECO:0000256" key="7">
    <source>
        <dbReference type="NCBIfam" id="TIGR01068"/>
    </source>
</evidence>
<keyword evidence="5" id="KW-1015">Disulfide bond</keyword>
<dbReference type="PRINTS" id="PR00421">
    <property type="entry name" value="THIOREDOXIN"/>
</dbReference>
<proteinExistence type="inferred from homology"/>
<feature type="domain" description="Thioredoxin" evidence="8">
    <location>
        <begin position="23"/>
        <end position="145"/>
    </location>
</feature>
<evidence type="ECO:0000256" key="2">
    <source>
        <dbReference type="ARBA" id="ARBA00022448"/>
    </source>
</evidence>
<dbReference type="Proteomes" id="UP000534783">
    <property type="component" value="Unassembled WGS sequence"/>
</dbReference>
<dbReference type="InterPro" id="IPR005746">
    <property type="entry name" value="Thioredoxin"/>
</dbReference>
<sequence>MSAPLRVVCSHCNATNRVPPERLGQGPKCGRCHQPLFTGRPVELNEAAFARQIASSDIPVVVDFWAPWCGPCHIMAPEFEKAAGMLEPHARFAKVNTEKEQGLAARFNILGIPTTVLFRNGREVARQSGAMNAAAIAKWVQGNIGGQSKAV</sequence>
<comment type="similarity">
    <text evidence="1">Belongs to the thioredoxin family.</text>
</comment>
<dbReference type="InterPro" id="IPR017937">
    <property type="entry name" value="Thioredoxin_CS"/>
</dbReference>
<name>A0A7X6DTC1_9BACT</name>
<dbReference type="InterPro" id="IPR036249">
    <property type="entry name" value="Thioredoxin-like_sf"/>
</dbReference>
<dbReference type="Pfam" id="PF00085">
    <property type="entry name" value="Thioredoxin"/>
    <property type="match status" value="1"/>
</dbReference>
<dbReference type="GO" id="GO:0015035">
    <property type="term" value="F:protein-disulfide reductase activity"/>
    <property type="evidence" value="ECO:0007669"/>
    <property type="project" value="UniProtKB-UniRule"/>
</dbReference>
<dbReference type="Gene3D" id="2.30.30.380">
    <property type="entry name" value="Zn-finger domain of Sec23/24"/>
    <property type="match status" value="1"/>
</dbReference>
<evidence type="ECO:0000256" key="3">
    <source>
        <dbReference type="ARBA" id="ARBA00022723"/>
    </source>
</evidence>
<dbReference type="SUPFAM" id="SSF52833">
    <property type="entry name" value="Thioredoxin-like"/>
    <property type="match status" value="1"/>
</dbReference>